<evidence type="ECO:0000313" key="2">
    <source>
        <dbReference type="Proteomes" id="UP000500961"/>
    </source>
</evidence>
<keyword evidence="1" id="KW-0808">Transferase</keyword>
<organism evidence="1 2">
    <name type="scientific">Tenuifilum thalassicum</name>
    <dbReference type="NCBI Taxonomy" id="2590900"/>
    <lineage>
        <taxon>Bacteria</taxon>
        <taxon>Pseudomonadati</taxon>
        <taxon>Bacteroidota</taxon>
        <taxon>Bacteroidia</taxon>
        <taxon>Bacteroidales</taxon>
        <taxon>Tenuifilaceae</taxon>
        <taxon>Tenuifilum</taxon>
    </lineage>
</organism>
<reference evidence="1 2" key="1">
    <citation type="submission" date="2019-07" db="EMBL/GenBank/DDBJ databases">
        <title>Thalassofilum flectens gen. nov., sp. nov., a novel moderate thermophilic anaerobe from a shallow sea hot spring in Kunashir Island (Russia), representing a new family in the order Bacteroidales, and proposal of Thalassofilacea fam. nov.</title>
        <authorList>
            <person name="Kochetkova T.V."/>
            <person name="Podosokorskaya O.A."/>
            <person name="Novikov A."/>
            <person name="Elcheninov A.G."/>
            <person name="Toshchakov S.V."/>
            <person name="Kublanov I.V."/>
        </authorList>
    </citation>
    <scope>NUCLEOTIDE SEQUENCE [LARGE SCALE GENOMIC DNA]</scope>
    <source>
        <strain evidence="1 2">38-H</strain>
    </source>
</reference>
<dbReference type="KEGG" id="ttz:FHG85_09840"/>
<dbReference type="RefSeq" id="WP_173075392.1">
    <property type="nucleotide sequence ID" value="NZ_CP041345.1"/>
</dbReference>
<name>A0A7D3XHD6_9BACT</name>
<dbReference type="Proteomes" id="UP000500961">
    <property type="component" value="Chromosome"/>
</dbReference>
<keyword evidence="2" id="KW-1185">Reference proteome</keyword>
<dbReference type="AlphaFoldDB" id="A0A7D3XHD6"/>
<accession>A0A7D3XHD6</accession>
<evidence type="ECO:0000313" key="1">
    <source>
        <dbReference type="EMBL" id="QKG80557.1"/>
    </source>
</evidence>
<dbReference type="GO" id="GO:0016740">
    <property type="term" value="F:transferase activity"/>
    <property type="evidence" value="ECO:0007669"/>
    <property type="project" value="UniProtKB-KW"/>
</dbReference>
<proteinExistence type="predicted"/>
<dbReference type="EMBL" id="CP041345">
    <property type="protein sequence ID" value="QKG80557.1"/>
    <property type="molecule type" value="Genomic_DNA"/>
</dbReference>
<dbReference type="SUPFAM" id="SSF53756">
    <property type="entry name" value="UDP-Glycosyltransferase/glycogen phosphorylase"/>
    <property type="match status" value="1"/>
</dbReference>
<gene>
    <name evidence="1" type="ORF">FHG85_09840</name>
</gene>
<sequence length="370" mass="42625">MIVNVVSFTVPFPPDYGGAIDVFYKLKALSELGLKVILHCYTYRDRTVKKELEDICFKVHYYERDLNPVFLFSKLPYIVRSRSNSRLIENLLGNEYPILFEGLHTTYPLYTGLLKGRKIIVRTHNVEHKYYAALAQSESNLLRRLYFKLESLKLKRYESVLNNVDSIAAISPNDLDYFQKYSTNVFLVTPFHPFDRLDVKKGSGDYILIHADLSVTENVKSTIWLIDNVLKRVKHNVVIAGKSPQQVLYDKSKGVSNIQIINDPNRAQMDELIQNAHINITHSLNSQGFKLKLLYSLFKGRHCLCNREVVQNTGLEKLCNVADSADDYVGLINLLMYKKFEETSILERESLLGRFSNAWQAEVLVKYLLG</sequence>
<protein>
    <submittedName>
        <fullName evidence="1">Glycosyltransferase family 4 protein</fullName>
    </submittedName>
</protein>
<dbReference type="Gene3D" id="3.40.50.2000">
    <property type="entry name" value="Glycogen Phosphorylase B"/>
    <property type="match status" value="1"/>
</dbReference>